<dbReference type="Proteomes" id="UP001418222">
    <property type="component" value="Unassembled WGS sequence"/>
</dbReference>
<evidence type="ECO:0000313" key="3">
    <source>
        <dbReference type="EMBL" id="KAK8957155.1"/>
    </source>
</evidence>
<dbReference type="InterPro" id="IPR043502">
    <property type="entry name" value="DNA/RNA_pol_sf"/>
</dbReference>
<dbReference type="InterPro" id="IPR011051">
    <property type="entry name" value="RmlC_Cupin_sf"/>
</dbReference>
<evidence type="ECO:0000313" key="4">
    <source>
        <dbReference type="Proteomes" id="UP001418222"/>
    </source>
</evidence>
<dbReference type="InterPro" id="IPR017627">
    <property type="entry name" value="UGHY"/>
</dbReference>
<dbReference type="PANTHER" id="PTHR34571:SF1">
    <property type="entry name" value="(S)-UREIDOGLYCINE AMINOHYDROLASE"/>
    <property type="match status" value="1"/>
</dbReference>
<dbReference type="SUPFAM" id="SSF56672">
    <property type="entry name" value="DNA/RNA polymerases"/>
    <property type="match status" value="1"/>
</dbReference>
<reference evidence="3 4" key="1">
    <citation type="journal article" date="2022" name="Nat. Plants">
        <title>Genomes of leafy and leafless Platanthera orchids illuminate the evolution of mycoheterotrophy.</title>
        <authorList>
            <person name="Li M.H."/>
            <person name="Liu K.W."/>
            <person name="Li Z."/>
            <person name="Lu H.C."/>
            <person name="Ye Q.L."/>
            <person name="Zhang D."/>
            <person name="Wang J.Y."/>
            <person name="Li Y.F."/>
            <person name="Zhong Z.M."/>
            <person name="Liu X."/>
            <person name="Yu X."/>
            <person name="Liu D.K."/>
            <person name="Tu X.D."/>
            <person name="Liu B."/>
            <person name="Hao Y."/>
            <person name="Liao X.Y."/>
            <person name="Jiang Y.T."/>
            <person name="Sun W.H."/>
            <person name="Chen J."/>
            <person name="Chen Y.Q."/>
            <person name="Ai Y."/>
            <person name="Zhai J.W."/>
            <person name="Wu S.S."/>
            <person name="Zhou Z."/>
            <person name="Hsiao Y.Y."/>
            <person name="Wu W.L."/>
            <person name="Chen Y.Y."/>
            <person name="Lin Y.F."/>
            <person name="Hsu J.L."/>
            <person name="Li C.Y."/>
            <person name="Wang Z.W."/>
            <person name="Zhao X."/>
            <person name="Zhong W.Y."/>
            <person name="Ma X.K."/>
            <person name="Ma L."/>
            <person name="Huang J."/>
            <person name="Chen G.Z."/>
            <person name="Huang M.Z."/>
            <person name="Huang L."/>
            <person name="Peng D.H."/>
            <person name="Luo Y.B."/>
            <person name="Zou S.Q."/>
            <person name="Chen S.P."/>
            <person name="Lan S."/>
            <person name="Tsai W.C."/>
            <person name="Van de Peer Y."/>
            <person name="Liu Z.J."/>
        </authorList>
    </citation>
    <scope>NUCLEOTIDE SEQUENCE [LARGE SCALE GENOMIC DNA]</scope>
    <source>
        <strain evidence="3">Lor287</strain>
    </source>
</reference>
<evidence type="ECO:0000256" key="1">
    <source>
        <dbReference type="SAM" id="MobiDB-lite"/>
    </source>
</evidence>
<gene>
    <name evidence="3" type="ORF">KSP39_PZI001100</name>
</gene>
<name>A0AAP0C1P9_9ASPA</name>
<dbReference type="Pfam" id="PF07727">
    <property type="entry name" value="RVT_2"/>
    <property type="match status" value="1"/>
</dbReference>
<dbReference type="EMBL" id="JBBWWQ010000001">
    <property type="protein sequence ID" value="KAK8957155.1"/>
    <property type="molecule type" value="Genomic_DNA"/>
</dbReference>
<feature type="domain" description="Reverse transcriptase Ty1/copia-type" evidence="2">
    <location>
        <begin position="314"/>
        <end position="555"/>
    </location>
</feature>
<dbReference type="Gene3D" id="2.60.120.10">
    <property type="entry name" value="Jelly Rolls"/>
    <property type="match status" value="1"/>
</dbReference>
<dbReference type="GO" id="GO:0071522">
    <property type="term" value="F:ureidoglycine aminohydrolase activity"/>
    <property type="evidence" value="ECO:0007669"/>
    <property type="project" value="InterPro"/>
</dbReference>
<dbReference type="SUPFAM" id="SSF51182">
    <property type="entry name" value="RmlC-like cupins"/>
    <property type="match status" value="1"/>
</dbReference>
<keyword evidence="4" id="KW-1185">Reference proteome</keyword>
<sequence length="585" mass="65222">MPTPLPLLLFRLSTTIPQFADCFISSPEPEVLPPPREATSTLIPPILLRIDHEFSRRSSRVSSTSSLGSVLISVCVRDNAVRSLSPINIKLQIMDFQPGEFLNVKEVHYNQHGLLLLEGQGIYRLVIFNAFSSTFSLPPSSTMLLRLAYCFPPLRPFLSRLVSFAAPATSTVWGRPRTRSTFFPCSFPRSSPAIHPIPRPVIPVTAPPLLVPPAPAPAPSKPPVIRVYTRLPPNSVAPLQSASTTTTPHPADQVSPSTAHPLENCVSLHRLSPQLHTFSTSLFSVSVPNSVQEALQYPGWWAAMEEEMAALWANQTWTLVSLPPCQKPVGCKWVFVIKHAADGTIDRLKARLVARGFTQQQGLEYEETFSPVDKLNTVRVLISVAVHRQWPLLQLDIKNAFLNGDLQETVYMQQPPEFETTGESQVCHLLKALYGLKQSPRAWFDKFSKALRDIGFTRRSADFSLSTRHRTTGTVLLLVYVDNIIIRGDDSQGMQAVKLHLSSVFQTKDLGPLRHFLGLEVARRPDGLVLFQRKYCLDLLHDAGYSDCRPSDTPMDVNHELCAQASDSDLLLQNPEYYRVASLEN</sequence>
<protein>
    <recommendedName>
        <fullName evidence="2">Reverse transcriptase Ty1/copia-type domain-containing protein</fullName>
    </recommendedName>
</protein>
<dbReference type="InterPro" id="IPR013103">
    <property type="entry name" value="RVT_2"/>
</dbReference>
<accession>A0AAP0C1P9</accession>
<dbReference type="PANTHER" id="PTHR34571">
    <property type="entry name" value="(S)-UREIDOGLYCINE AMINOHYDROLASE"/>
    <property type="match status" value="1"/>
</dbReference>
<feature type="region of interest" description="Disordered" evidence="1">
    <location>
        <begin position="237"/>
        <end position="256"/>
    </location>
</feature>
<organism evidence="3 4">
    <name type="scientific">Platanthera zijinensis</name>
    <dbReference type="NCBI Taxonomy" id="2320716"/>
    <lineage>
        <taxon>Eukaryota</taxon>
        <taxon>Viridiplantae</taxon>
        <taxon>Streptophyta</taxon>
        <taxon>Embryophyta</taxon>
        <taxon>Tracheophyta</taxon>
        <taxon>Spermatophyta</taxon>
        <taxon>Magnoliopsida</taxon>
        <taxon>Liliopsida</taxon>
        <taxon>Asparagales</taxon>
        <taxon>Orchidaceae</taxon>
        <taxon>Orchidoideae</taxon>
        <taxon>Orchideae</taxon>
        <taxon>Orchidinae</taxon>
        <taxon>Platanthera</taxon>
    </lineage>
</organism>
<evidence type="ECO:0000259" key="2">
    <source>
        <dbReference type="Pfam" id="PF07727"/>
    </source>
</evidence>
<dbReference type="InterPro" id="IPR014710">
    <property type="entry name" value="RmlC-like_jellyroll"/>
</dbReference>
<comment type="caution">
    <text evidence="3">The sequence shown here is derived from an EMBL/GenBank/DDBJ whole genome shotgun (WGS) entry which is preliminary data.</text>
</comment>
<dbReference type="AlphaFoldDB" id="A0AAP0C1P9"/>
<proteinExistence type="predicted"/>